<dbReference type="InterPro" id="IPR016181">
    <property type="entry name" value="Acyl_CoA_acyltransferase"/>
</dbReference>
<dbReference type="AlphaFoldDB" id="A0A1G7CZ73"/>
<sequence>MLSIRDILCKDVLAQEIYQCYCRTFPPDERRDEGQFFSLFVNEKVEVLSIHHKDAIVGYLIIWHLQDFVFLEHFEIFSHFRGQGLGSEVLQLLKNEYRHIVLESEPDSLSKIAKKRIEFYQRNSFRIIDENYIQPPYSKDKNALPLFLLANFSDADKAVIKENIYTVVYNQDKKSLT</sequence>
<dbReference type="GO" id="GO:0016747">
    <property type="term" value="F:acyltransferase activity, transferring groups other than amino-acyl groups"/>
    <property type="evidence" value="ECO:0007669"/>
    <property type="project" value="InterPro"/>
</dbReference>
<dbReference type="Pfam" id="PF00583">
    <property type="entry name" value="Acetyltransf_1"/>
    <property type="match status" value="1"/>
</dbReference>
<dbReference type="OrthoDB" id="9127144at2"/>
<name>A0A1G7CZ73_9FLAO</name>
<dbReference type="Proteomes" id="UP000198517">
    <property type="component" value="Unassembled WGS sequence"/>
</dbReference>
<dbReference type="InterPro" id="IPR000182">
    <property type="entry name" value="GNAT_dom"/>
</dbReference>
<dbReference type="SUPFAM" id="SSF55729">
    <property type="entry name" value="Acyl-CoA N-acyltransferases (Nat)"/>
    <property type="match status" value="1"/>
</dbReference>
<feature type="domain" description="N-acetyltransferase" evidence="1">
    <location>
        <begin position="2"/>
        <end position="151"/>
    </location>
</feature>
<dbReference type="GO" id="GO:0005840">
    <property type="term" value="C:ribosome"/>
    <property type="evidence" value="ECO:0007669"/>
    <property type="project" value="UniProtKB-KW"/>
</dbReference>
<evidence type="ECO:0000259" key="1">
    <source>
        <dbReference type="PROSITE" id="PS51186"/>
    </source>
</evidence>
<proteinExistence type="predicted"/>
<dbReference type="RefSeq" id="WP_092736674.1">
    <property type="nucleotide sequence ID" value="NZ_FNAS01000009.1"/>
</dbReference>
<organism evidence="2 3">
    <name type="scientific">Riemerella columbipharyngis</name>
    <dbReference type="NCBI Taxonomy" id="1071918"/>
    <lineage>
        <taxon>Bacteria</taxon>
        <taxon>Pseudomonadati</taxon>
        <taxon>Bacteroidota</taxon>
        <taxon>Flavobacteriia</taxon>
        <taxon>Flavobacteriales</taxon>
        <taxon>Weeksellaceae</taxon>
        <taxon>Riemerella</taxon>
    </lineage>
</organism>
<accession>A0A1G7CZ73</accession>
<evidence type="ECO:0000313" key="2">
    <source>
        <dbReference type="EMBL" id="SDE44533.1"/>
    </source>
</evidence>
<gene>
    <name evidence="2" type="ORF">SAMN05421544_10974</name>
</gene>
<protein>
    <submittedName>
        <fullName evidence="2">Ribosomal protein S18 acetylase RimI</fullName>
    </submittedName>
</protein>
<evidence type="ECO:0000313" key="3">
    <source>
        <dbReference type="Proteomes" id="UP000198517"/>
    </source>
</evidence>
<dbReference type="PROSITE" id="PS51186">
    <property type="entry name" value="GNAT"/>
    <property type="match status" value="1"/>
</dbReference>
<dbReference type="CDD" id="cd04301">
    <property type="entry name" value="NAT_SF"/>
    <property type="match status" value="1"/>
</dbReference>
<keyword evidence="2" id="KW-0687">Ribonucleoprotein</keyword>
<keyword evidence="3" id="KW-1185">Reference proteome</keyword>
<dbReference type="EMBL" id="FNAS01000009">
    <property type="protein sequence ID" value="SDE44533.1"/>
    <property type="molecule type" value="Genomic_DNA"/>
</dbReference>
<dbReference type="STRING" id="1071918.SAMN05421544_10974"/>
<keyword evidence="2" id="KW-0689">Ribosomal protein</keyword>
<reference evidence="2 3" key="1">
    <citation type="submission" date="2016-10" db="EMBL/GenBank/DDBJ databases">
        <authorList>
            <person name="de Groot N.N."/>
        </authorList>
    </citation>
    <scope>NUCLEOTIDE SEQUENCE [LARGE SCALE GENOMIC DNA]</scope>
    <source>
        <strain evidence="2 3">DSM 24015</strain>
    </source>
</reference>
<dbReference type="Gene3D" id="3.40.630.30">
    <property type="match status" value="1"/>
</dbReference>